<dbReference type="Pfam" id="PF00008">
    <property type="entry name" value="EGF"/>
    <property type="match status" value="1"/>
</dbReference>
<dbReference type="PRINTS" id="PR00722">
    <property type="entry name" value="CHYMOTRYPSIN"/>
</dbReference>
<keyword evidence="2" id="KW-0964">Secreted</keyword>
<organism evidence="16 17">
    <name type="scientific">Adineta ricciae</name>
    <name type="common">Rotifer</name>
    <dbReference type="NCBI Taxonomy" id="249248"/>
    <lineage>
        <taxon>Eukaryota</taxon>
        <taxon>Metazoa</taxon>
        <taxon>Spiralia</taxon>
        <taxon>Gnathifera</taxon>
        <taxon>Rotifera</taxon>
        <taxon>Eurotatoria</taxon>
        <taxon>Bdelloidea</taxon>
        <taxon>Adinetida</taxon>
        <taxon>Adinetidae</taxon>
        <taxon>Adineta</taxon>
    </lineage>
</organism>
<dbReference type="SUPFAM" id="SSF50494">
    <property type="entry name" value="Trypsin-like serine proteases"/>
    <property type="match status" value="1"/>
</dbReference>
<dbReference type="PROSITE" id="PS00022">
    <property type="entry name" value="EGF_1"/>
    <property type="match status" value="2"/>
</dbReference>
<dbReference type="FunFam" id="2.40.10.10:FF:000015">
    <property type="entry name" value="Atrial natriuretic peptide-converting enzyme"/>
    <property type="match status" value="1"/>
</dbReference>
<dbReference type="InterPro" id="IPR018114">
    <property type="entry name" value="TRYPSIN_HIS"/>
</dbReference>
<feature type="disulfide bond" evidence="11">
    <location>
        <begin position="291"/>
        <end position="300"/>
    </location>
</feature>
<dbReference type="InterPro" id="IPR033116">
    <property type="entry name" value="TRYPSIN_SER"/>
</dbReference>
<evidence type="ECO:0000256" key="9">
    <source>
        <dbReference type="ARBA" id="ARBA00023157"/>
    </source>
</evidence>
<dbReference type="SUPFAM" id="SSF57196">
    <property type="entry name" value="EGF/Laminin"/>
    <property type="match status" value="2"/>
</dbReference>
<feature type="signal peptide" evidence="13">
    <location>
        <begin position="1"/>
        <end position="19"/>
    </location>
</feature>
<evidence type="ECO:0000256" key="10">
    <source>
        <dbReference type="ARBA" id="ARBA00023180"/>
    </source>
</evidence>
<evidence type="ECO:0000259" key="14">
    <source>
        <dbReference type="PROSITE" id="PS50026"/>
    </source>
</evidence>
<dbReference type="GO" id="GO:0006508">
    <property type="term" value="P:proteolysis"/>
    <property type="evidence" value="ECO:0007669"/>
    <property type="project" value="UniProtKB-KW"/>
</dbReference>
<dbReference type="AlphaFoldDB" id="A0A813QDY2"/>
<dbReference type="EMBL" id="CAJNOR010000035">
    <property type="protein sequence ID" value="CAF0765972.1"/>
    <property type="molecule type" value="Genomic_DNA"/>
</dbReference>
<name>A0A813QDY2_ADIRI</name>
<keyword evidence="6" id="KW-0677">Repeat</keyword>
<accession>A0A813QDY2</accession>
<dbReference type="CDD" id="cd00054">
    <property type="entry name" value="EGF_CA"/>
    <property type="match status" value="2"/>
</dbReference>
<dbReference type="PANTHER" id="PTHR24252">
    <property type="entry name" value="ACROSIN-RELATED"/>
    <property type="match status" value="1"/>
</dbReference>
<keyword evidence="10" id="KW-0325">Glycoprotein</keyword>
<evidence type="ECO:0000256" key="8">
    <source>
        <dbReference type="ARBA" id="ARBA00022825"/>
    </source>
</evidence>
<evidence type="ECO:0000256" key="1">
    <source>
        <dbReference type="ARBA" id="ARBA00004613"/>
    </source>
</evidence>
<evidence type="ECO:0000256" key="12">
    <source>
        <dbReference type="RuleBase" id="RU363034"/>
    </source>
</evidence>
<feature type="disulfide bond" evidence="11">
    <location>
        <begin position="272"/>
        <end position="289"/>
    </location>
</feature>
<comment type="caution">
    <text evidence="16">The sequence shown here is derived from an EMBL/GenBank/DDBJ whole genome shotgun (WGS) entry which is preliminary data.</text>
</comment>
<feature type="chain" id="PRO_5032439669" evidence="13">
    <location>
        <begin position="20"/>
        <end position="581"/>
    </location>
</feature>
<dbReference type="Gene3D" id="2.10.25.10">
    <property type="entry name" value="Laminin"/>
    <property type="match status" value="2"/>
</dbReference>
<dbReference type="SMART" id="SM00181">
    <property type="entry name" value="EGF"/>
    <property type="match status" value="3"/>
</dbReference>
<keyword evidence="5 13" id="KW-0732">Signal</keyword>
<feature type="domain" description="EGF-like" evidence="14">
    <location>
        <begin position="262"/>
        <end position="301"/>
    </location>
</feature>
<keyword evidence="3 11" id="KW-0245">EGF-like domain</keyword>
<evidence type="ECO:0000256" key="6">
    <source>
        <dbReference type="ARBA" id="ARBA00022737"/>
    </source>
</evidence>
<keyword evidence="17" id="KW-1185">Reference proteome</keyword>
<dbReference type="PROSITE" id="PS50240">
    <property type="entry name" value="TRYPSIN_DOM"/>
    <property type="match status" value="1"/>
</dbReference>
<keyword evidence="4 12" id="KW-0645">Protease</keyword>
<evidence type="ECO:0000256" key="7">
    <source>
        <dbReference type="ARBA" id="ARBA00022801"/>
    </source>
</evidence>
<keyword evidence="7 12" id="KW-0378">Hydrolase</keyword>
<dbReference type="InterPro" id="IPR000742">
    <property type="entry name" value="EGF"/>
</dbReference>
<dbReference type="PROSITE" id="PS00134">
    <property type="entry name" value="TRYPSIN_HIS"/>
    <property type="match status" value="1"/>
</dbReference>
<dbReference type="Pfam" id="PF00089">
    <property type="entry name" value="Trypsin"/>
    <property type="match status" value="1"/>
</dbReference>
<dbReference type="CDD" id="cd00190">
    <property type="entry name" value="Tryp_SPc"/>
    <property type="match status" value="1"/>
</dbReference>
<evidence type="ECO:0000256" key="4">
    <source>
        <dbReference type="ARBA" id="ARBA00022670"/>
    </source>
</evidence>
<proteinExistence type="predicted"/>
<evidence type="ECO:0000259" key="15">
    <source>
        <dbReference type="PROSITE" id="PS50240"/>
    </source>
</evidence>
<dbReference type="InterPro" id="IPR001314">
    <property type="entry name" value="Peptidase_S1A"/>
</dbReference>
<dbReference type="GO" id="GO:0005576">
    <property type="term" value="C:extracellular region"/>
    <property type="evidence" value="ECO:0007669"/>
    <property type="project" value="UniProtKB-SubCell"/>
</dbReference>
<evidence type="ECO:0000256" key="5">
    <source>
        <dbReference type="ARBA" id="ARBA00022729"/>
    </source>
</evidence>
<dbReference type="InterPro" id="IPR009003">
    <property type="entry name" value="Peptidase_S1_PA"/>
</dbReference>
<gene>
    <name evidence="16" type="ORF">XAT740_LOCUS1192</name>
</gene>
<keyword evidence="9 11" id="KW-1015">Disulfide bond</keyword>
<dbReference type="FunFam" id="2.10.25.10:FF:000173">
    <property type="entry name" value="Neurogenic locus notch protein 2"/>
    <property type="match status" value="1"/>
</dbReference>
<dbReference type="Gene3D" id="2.40.10.10">
    <property type="entry name" value="Trypsin-like serine proteases"/>
    <property type="match status" value="1"/>
</dbReference>
<protein>
    <submittedName>
        <fullName evidence="16">Uncharacterized protein</fullName>
    </submittedName>
</protein>
<sequence length="581" mass="64610">MNFLLLLIIFCSNQEIIRSTLSALHRSSHIHAQQDNKSPVKQQLFSIPGYRMHSNYSSPSSSVYCPINPSIYPVKSIVVNQIQSIDRATLTVPDQPRLALQARKTRDSTLVFNDPPNSQCYLLKFYSASRFSHVHIEGVKVQFIYDVRNLDEDENQSNGIPAPYLPPIRNTSISCGSIVCHHGGQCLSLSDNKYECQCDSWGQWLGNTCSLPNPCLQMPCNNTGQCYYRHDATYYCVCFPGHSGENCQFSSRPTTTTIAPRAWNPCLSSNPCLNGGTCVHMRKYNQFTCECPNRYSGARCQFSDSLPVSTTSLPPSTCGICEIKSRIDYGDRIVNGQPVNRHTWPWIVSLQNRESHFCGGTLIDSLHVITAAHCFDTSGSSTSAYQVVAGLLNLRQSRLAAVQRFNIDRVFRHEQYSSTKLINDIAIIKLSKPAQITSSVYPICLPSADQSQDPRIGQLVQIAGWGYTSSATKRIAQQLQEATIEILDQNGDSYGGPGCGIWAKRGNPMNQARQICAMSRDTRTDSCQGDSGGPLIRNIDNRWYLFGIVSYGDAICASSNAAGVYTRVSAYIPWIQRKLRL</sequence>
<dbReference type="SMART" id="SM00020">
    <property type="entry name" value="Tryp_SPc"/>
    <property type="match status" value="1"/>
</dbReference>
<comment type="caution">
    <text evidence="11">Lacks conserved residue(s) required for the propagation of feature annotation.</text>
</comment>
<evidence type="ECO:0000256" key="2">
    <source>
        <dbReference type="ARBA" id="ARBA00022525"/>
    </source>
</evidence>
<dbReference type="PROSITE" id="PS00135">
    <property type="entry name" value="TRYPSIN_SER"/>
    <property type="match status" value="1"/>
</dbReference>
<evidence type="ECO:0000256" key="11">
    <source>
        <dbReference type="PROSITE-ProRule" id="PRU00076"/>
    </source>
</evidence>
<feature type="domain" description="EGF-like" evidence="14">
    <location>
        <begin position="211"/>
        <end position="248"/>
    </location>
</feature>
<keyword evidence="8 12" id="KW-0720">Serine protease</keyword>
<dbReference type="InterPro" id="IPR043504">
    <property type="entry name" value="Peptidase_S1_PA_chymotrypsin"/>
</dbReference>
<evidence type="ECO:0000256" key="3">
    <source>
        <dbReference type="ARBA" id="ARBA00022536"/>
    </source>
</evidence>
<feature type="domain" description="Peptidase S1" evidence="15">
    <location>
        <begin position="333"/>
        <end position="580"/>
    </location>
</feature>
<feature type="domain" description="EGF-like" evidence="14">
    <location>
        <begin position="171"/>
        <end position="210"/>
    </location>
</feature>
<dbReference type="PROSITE" id="PS50026">
    <property type="entry name" value="EGF_3"/>
    <property type="match status" value="3"/>
</dbReference>
<comment type="subcellular location">
    <subcellularLocation>
        <location evidence="1">Secreted</location>
    </subcellularLocation>
</comment>
<dbReference type="Proteomes" id="UP000663828">
    <property type="component" value="Unassembled WGS sequence"/>
</dbReference>
<evidence type="ECO:0000256" key="13">
    <source>
        <dbReference type="SAM" id="SignalP"/>
    </source>
</evidence>
<dbReference type="PANTHER" id="PTHR24252:SF7">
    <property type="entry name" value="HYALIN"/>
    <property type="match status" value="1"/>
</dbReference>
<evidence type="ECO:0000313" key="17">
    <source>
        <dbReference type="Proteomes" id="UP000663828"/>
    </source>
</evidence>
<reference evidence="16" key="1">
    <citation type="submission" date="2021-02" db="EMBL/GenBank/DDBJ databases">
        <authorList>
            <person name="Nowell W R."/>
        </authorList>
    </citation>
    <scope>NUCLEOTIDE SEQUENCE</scope>
</reference>
<evidence type="ECO:0000313" key="16">
    <source>
        <dbReference type="EMBL" id="CAF0765972.1"/>
    </source>
</evidence>
<dbReference type="GO" id="GO:0004252">
    <property type="term" value="F:serine-type endopeptidase activity"/>
    <property type="evidence" value="ECO:0007669"/>
    <property type="project" value="InterPro"/>
</dbReference>
<dbReference type="InterPro" id="IPR001254">
    <property type="entry name" value="Trypsin_dom"/>
</dbReference>
<feature type="disulfide bond" evidence="11">
    <location>
        <begin position="238"/>
        <end position="247"/>
    </location>
</feature>